<dbReference type="GO" id="GO:0003684">
    <property type="term" value="F:damaged DNA binding"/>
    <property type="evidence" value="ECO:0007669"/>
    <property type="project" value="InterPro"/>
</dbReference>
<dbReference type="AlphaFoldDB" id="U6SSB7"/>
<keyword evidence="2 13" id="KW-0963">Cytoplasm</keyword>
<proteinExistence type="inferred from homology"/>
<keyword evidence="6" id="KW-0347">Helicase</keyword>
<comment type="similarity">
    <text evidence="10 13">In the N-terminal section; belongs to the UvrB family.</text>
</comment>
<organism evidence="16 17">
    <name type="scientific">Alkalihalophilus marmarensis DSM 21297</name>
    <dbReference type="NCBI Taxonomy" id="1188261"/>
    <lineage>
        <taxon>Bacteria</taxon>
        <taxon>Bacillati</taxon>
        <taxon>Bacillota</taxon>
        <taxon>Bacilli</taxon>
        <taxon>Bacillales</taxon>
        <taxon>Bacillaceae</taxon>
        <taxon>Alkalihalophilus</taxon>
    </lineage>
</organism>
<dbReference type="GO" id="GO:0003678">
    <property type="term" value="F:DNA helicase activity"/>
    <property type="evidence" value="ECO:0007669"/>
    <property type="project" value="TreeGrafter"/>
</dbReference>
<comment type="function">
    <text evidence="13">Couples transcription and DNA repair by recognizing RNA polymerase (RNAP) stalled at DNA lesions. Mediates ATP-dependent release of RNAP and its truncated transcript from the DNA, and recruitment of nucleotide excision repair machinery to the damaged site.</text>
</comment>
<comment type="caution">
    <text evidence="16">The sequence shown here is derived from an EMBL/GenBank/DDBJ whole genome shotgun (WGS) entry which is preliminary data.</text>
</comment>
<evidence type="ECO:0000256" key="1">
    <source>
        <dbReference type="ARBA" id="ARBA00004496"/>
    </source>
</evidence>
<dbReference type="SMART" id="SM00490">
    <property type="entry name" value="HELICc"/>
    <property type="match status" value="1"/>
</dbReference>
<keyword evidence="5 13" id="KW-0378">Hydrolase</keyword>
<feature type="domain" description="Helicase ATP-binding" evidence="14">
    <location>
        <begin position="640"/>
        <end position="801"/>
    </location>
</feature>
<gene>
    <name evidence="13" type="primary">mfd</name>
    <name evidence="16" type="ORF">A33I_00255</name>
</gene>
<evidence type="ECO:0000256" key="9">
    <source>
        <dbReference type="ARBA" id="ARBA00023204"/>
    </source>
</evidence>
<evidence type="ECO:0000256" key="11">
    <source>
        <dbReference type="ARBA" id="ARBA00061399"/>
    </source>
</evidence>
<dbReference type="Pfam" id="PF00270">
    <property type="entry name" value="DEAD"/>
    <property type="match status" value="1"/>
</dbReference>
<dbReference type="InterPro" id="IPR041471">
    <property type="entry name" value="UvrB_inter"/>
</dbReference>
<evidence type="ECO:0000256" key="7">
    <source>
        <dbReference type="ARBA" id="ARBA00022840"/>
    </source>
</evidence>
<comment type="subcellular location">
    <subcellularLocation>
        <location evidence="1 13">Cytoplasm</location>
    </subcellularLocation>
</comment>
<evidence type="ECO:0000259" key="15">
    <source>
        <dbReference type="PROSITE" id="PS51194"/>
    </source>
</evidence>
<dbReference type="Pfam" id="PF17757">
    <property type="entry name" value="UvrB_inter"/>
    <property type="match status" value="1"/>
</dbReference>
<evidence type="ECO:0000256" key="2">
    <source>
        <dbReference type="ARBA" id="ARBA00022490"/>
    </source>
</evidence>
<evidence type="ECO:0000256" key="4">
    <source>
        <dbReference type="ARBA" id="ARBA00022763"/>
    </source>
</evidence>
<evidence type="ECO:0000256" key="3">
    <source>
        <dbReference type="ARBA" id="ARBA00022741"/>
    </source>
</evidence>
<dbReference type="Pfam" id="PF03461">
    <property type="entry name" value="TRCF"/>
    <property type="match status" value="1"/>
</dbReference>
<dbReference type="GO" id="GO:0016787">
    <property type="term" value="F:hydrolase activity"/>
    <property type="evidence" value="ECO:0007669"/>
    <property type="project" value="UniProtKB-KW"/>
</dbReference>
<dbReference type="GO" id="GO:0000716">
    <property type="term" value="P:transcription-coupled nucleotide-excision repair, DNA damage recognition"/>
    <property type="evidence" value="ECO:0007669"/>
    <property type="project" value="UniProtKB-UniRule"/>
</dbReference>
<keyword evidence="8 13" id="KW-0238">DNA-binding</keyword>
<dbReference type="Gene3D" id="3.40.50.11140">
    <property type="match status" value="1"/>
</dbReference>
<name>U6SSB7_9BACI</name>
<dbReference type="InterPro" id="IPR004576">
    <property type="entry name" value="Mfd"/>
</dbReference>
<evidence type="ECO:0000259" key="14">
    <source>
        <dbReference type="PROSITE" id="PS51192"/>
    </source>
</evidence>
<dbReference type="InterPro" id="IPR048635">
    <property type="entry name" value="MFD_D3"/>
</dbReference>
<keyword evidence="9 13" id="KW-0234">DNA repair</keyword>
<keyword evidence="4 13" id="KW-0227">DNA damage</keyword>
<feature type="domain" description="Helicase C-terminal" evidence="15">
    <location>
        <begin position="822"/>
        <end position="976"/>
    </location>
</feature>
<dbReference type="GO" id="GO:0005737">
    <property type="term" value="C:cytoplasm"/>
    <property type="evidence" value="ECO:0007669"/>
    <property type="project" value="UniProtKB-SubCell"/>
</dbReference>
<dbReference type="PATRIC" id="fig|1188261.3.peg.1661"/>
<dbReference type="PANTHER" id="PTHR47964">
    <property type="entry name" value="ATP-DEPENDENT DNA HELICASE HOMOLOG RECG, CHLOROPLASTIC"/>
    <property type="match status" value="1"/>
</dbReference>
<dbReference type="EMBL" id="ATAE01000023">
    <property type="protein sequence ID" value="ERN53531.1"/>
    <property type="molecule type" value="Genomic_DNA"/>
</dbReference>
<dbReference type="Gene3D" id="3.90.1150.50">
    <property type="entry name" value="Transcription-repair-coupling factor, D7 domain"/>
    <property type="match status" value="1"/>
</dbReference>
<dbReference type="SUPFAM" id="SSF141259">
    <property type="entry name" value="CarD-like"/>
    <property type="match status" value="1"/>
</dbReference>
<dbReference type="SMART" id="SM00487">
    <property type="entry name" value="DEXDc"/>
    <property type="match status" value="1"/>
</dbReference>
<dbReference type="SUPFAM" id="SSF52540">
    <property type="entry name" value="P-loop containing nucleoside triphosphate hydrolases"/>
    <property type="match status" value="4"/>
</dbReference>
<accession>U6SSB7</accession>
<evidence type="ECO:0000256" key="10">
    <source>
        <dbReference type="ARBA" id="ARBA00061104"/>
    </source>
</evidence>
<dbReference type="PANTHER" id="PTHR47964:SF1">
    <property type="entry name" value="ATP-DEPENDENT DNA HELICASE HOMOLOG RECG, CHLOROPLASTIC"/>
    <property type="match status" value="1"/>
</dbReference>
<evidence type="ECO:0000256" key="8">
    <source>
        <dbReference type="ARBA" id="ARBA00023125"/>
    </source>
</evidence>
<dbReference type="Gene3D" id="3.30.2060.10">
    <property type="entry name" value="Penicillin-binding protein 1b domain"/>
    <property type="match status" value="1"/>
</dbReference>
<dbReference type="RefSeq" id="WP_022627965.1">
    <property type="nucleotide sequence ID" value="NZ_ATAE01000023.1"/>
</dbReference>
<keyword evidence="7 13" id="KW-0067">ATP-binding</keyword>
<dbReference type="InterPro" id="IPR005118">
    <property type="entry name" value="TRCF_C"/>
</dbReference>
<dbReference type="PROSITE" id="PS51194">
    <property type="entry name" value="HELICASE_CTER"/>
    <property type="match status" value="1"/>
</dbReference>
<keyword evidence="17" id="KW-1185">Reference proteome</keyword>
<dbReference type="PROSITE" id="PS51192">
    <property type="entry name" value="HELICASE_ATP_BIND_1"/>
    <property type="match status" value="1"/>
</dbReference>
<dbReference type="InterPro" id="IPR003711">
    <property type="entry name" value="CarD-like/TRCF_RID"/>
</dbReference>
<dbReference type="Gene3D" id="2.40.10.170">
    <property type="match status" value="1"/>
</dbReference>
<dbReference type="Gene3D" id="3.40.50.11180">
    <property type="match status" value="1"/>
</dbReference>
<dbReference type="FunFam" id="3.40.50.300:FF:000546">
    <property type="entry name" value="Transcription-repair-coupling factor"/>
    <property type="match status" value="1"/>
</dbReference>
<comment type="similarity">
    <text evidence="11 13">In the C-terminal section; belongs to the helicase family. RecG subfamily.</text>
</comment>
<dbReference type="SUPFAM" id="SSF143517">
    <property type="entry name" value="TRCF domain-like"/>
    <property type="match status" value="1"/>
</dbReference>
<protein>
    <recommendedName>
        <fullName evidence="12 13">Transcription-repair-coupling factor</fullName>
        <shortName evidence="13">TRCF</shortName>
        <ecNumber evidence="13">3.6.4.-</ecNumber>
    </recommendedName>
</protein>
<dbReference type="Proteomes" id="UP000017170">
    <property type="component" value="Unassembled WGS sequence"/>
</dbReference>
<dbReference type="NCBIfam" id="TIGR00580">
    <property type="entry name" value="mfd"/>
    <property type="match status" value="1"/>
</dbReference>
<dbReference type="InterPro" id="IPR001650">
    <property type="entry name" value="Helicase_C-like"/>
</dbReference>
<dbReference type="CDD" id="cd18810">
    <property type="entry name" value="SF2_C_TRCF"/>
    <property type="match status" value="1"/>
</dbReference>
<dbReference type="InterPro" id="IPR047112">
    <property type="entry name" value="RecG/Mfd"/>
</dbReference>
<dbReference type="InterPro" id="IPR036101">
    <property type="entry name" value="CarD-like/TRCF_RID_sf"/>
</dbReference>
<sequence>MLGLQKYFLVNDEVKAVSSSVEAGMKEQLLSGLTGSSRTLLMAALYKETKKMQVVITHNLFQAQKVYEDLIDLVGEEDVHLYPVNELISSEIAIASPEMKSQRIDVLNKLIAGFEGIIIVPLAGIRRLLPPTYLWKDSQLNISVGRDIGEIHNVITKLVMMGFERVDMVSSPGEFSVRGGIIDIYPLTESNPIRVELFDTEIDSIRTFLIETQRSEKELKEITIGPAEEVILQDQHYQHAANKLQEQLSATLKKVKAKQTKEKLSQNISYEIGQLKQRSSFQGMYKYMSFYYEVKSTLLSYLPDDALIIIDEMSRVKEMADNLEKEEAEWSTALLAQGETVHEATMSLDALEGMKKSSHSIIYLSLFLKHIPSTSPENVVNFTCKSMQNFHGQMQLLQSEVKRWQKSGYAIVFLAGSKERAQRLALNLDEEGIDAHLVERATELTENTVHLMVGQLNSGFELPSHKLVVITEEEVYAKQQKRVQRNKQKLSNAERIKSYSELKVGDLVVHTNHGIGKYLGVETLEINGLHKDYLHLRYAGDDKLYVPVEQIDQVQKYVGSEEKDPKIYALGGNDWKKVKKRVQSSVEDIADDLIKLYAEREASKGHAYSKDGAEQADFEGTFPYQETEDQIRAVEEIKEDMEKERPMDRLLCGDVGYGKTEVAIRAAFKAIMDGKQVAILVPTTILAQQHYETIKERFADFPINIGVLSRFRSRKEQTETLKGLKAGSVDLIVGTHRLLSKDIVFKDLGLLIVDEEQRFGVTHKEKIKQLKANIDVLTLTATPIPRTLHMSMLGVRDLSVIETPPENRFPVQTYVVEYNASLIREAIERELTRGGQVYFLYNRVEDIERMTEQISMLVPDAKVSFAHGQMNERELESIMLDFLEGNSDVLVTTTIIETGVDIPNVNTLIINDADKMGLSQLYQIRGRVGRSNRVAYAYFTYQRDKVLTEVAEKRLQAIKEFTELGSGFKIAMRDLTIRGAGNLLGAQQHGFIESVGFDLYSQMLKEAIEERKGDKPKEPPFQVEMDIKVDAYIPESYIQDAKQKIEMYKRFKGCETIEDLADLKDEMFDRFGEYPKQVEYLLRLTEIKLRANKERVESIVEAKNQIDILFSPETSKEMDGAMLFEMAHSLGREVTLGTSGEKIKFVIKTKNIDDEELISKVESILQSIPKSRKQTTSHTV</sequence>
<dbReference type="HAMAP" id="MF_00969">
    <property type="entry name" value="TRCF"/>
    <property type="match status" value="1"/>
</dbReference>
<dbReference type="Pfam" id="PF00271">
    <property type="entry name" value="Helicase_C"/>
    <property type="match status" value="1"/>
</dbReference>
<dbReference type="CDD" id="cd17991">
    <property type="entry name" value="DEXHc_TRCF"/>
    <property type="match status" value="1"/>
</dbReference>
<dbReference type="InterPro" id="IPR027417">
    <property type="entry name" value="P-loop_NTPase"/>
</dbReference>
<evidence type="ECO:0000256" key="6">
    <source>
        <dbReference type="ARBA" id="ARBA00022806"/>
    </source>
</evidence>
<dbReference type="InterPro" id="IPR037235">
    <property type="entry name" value="TRCF-like_C_D7"/>
</dbReference>
<evidence type="ECO:0000313" key="16">
    <source>
        <dbReference type="EMBL" id="ERN53531.1"/>
    </source>
</evidence>
<dbReference type="InterPro" id="IPR011545">
    <property type="entry name" value="DEAD/DEAH_box_helicase_dom"/>
</dbReference>
<evidence type="ECO:0000313" key="17">
    <source>
        <dbReference type="Proteomes" id="UP000017170"/>
    </source>
</evidence>
<dbReference type="Pfam" id="PF21132">
    <property type="entry name" value="MFD_D3"/>
    <property type="match status" value="1"/>
</dbReference>
<dbReference type="GO" id="GO:0005524">
    <property type="term" value="F:ATP binding"/>
    <property type="evidence" value="ECO:0007669"/>
    <property type="project" value="UniProtKB-UniRule"/>
</dbReference>
<evidence type="ECO:0000256" key="12">
    <source>
        <dbReference type="ARBA" id="ARBA00070128"/>
    </source>
</evidence>
<evidence type="ECO:0000256" key="5">
    <source>
        <dbReference type="ARBA" id="ARBA00022801"/>
    </source>
</evidence>
<dbReference type="EC" id="3.6.4.-" evidence="13"/>
<dbReference type="Pfam" id="PF02559">
    <property type="entry name" value="CarD_TRCF_RID"/>
    <property type="match status" value="1"/>
</dbReference>
<evidence type="ECO:0000256" key="13">
    <source>
        <dbReference type="HAMAP-Rule" id="MF_00969"/>
    </source>
</evidence>
<dbReference type="InterPro" id="IPR014001">
    <property type="entry name" value="Helicase_ATP-bd"/>
</dbReference>
<dbReference type="SMART" id="SM00982">
    <property type="entry name" value="TRCF"/>
    <property type="match status" value="1"/>
</dbReference>
<keyword evidence="3 13" id="KW-0547">Nucleotide-binding</keyword>
<dbReference type="Gene3D" id="3.40.50.300">
    <property type="entry name" value="P-loop containing nucleotide triphosphate hydrolases"/>
    <property type="match status" value="2"/>
</dbReference>
<dbReference type="SMART" id="SM01058">
    <property type="entry name" value="CarD_TRCF"/>
    <property type="match status" value="1"/>
</dbReference>
<dbReference type="GO" id="GO:0006355">
    <property type="term" value="P:regulation of DNA-templated transcription"/>
    <property type="evidence" value="ECO:0007669"/>
    <property type="project" value="UniProtKB-UniRule"/>
</dbReference>
<reference evidence="16 17" key="1">
    <citation type="journal article" date="2013" name="Genome Announc.">
        <title>Genome Sequence of the Extreme Obligate Alkaliphile Bacillus marmarensis Strain DSM 21297.</title>
        <authorList>
            <person name="Wernick D.G."/>
            <person name="Choi K.Y."/>
            <person name="Tat C.A."/>
            <person name="Lafontaine Rivera J.G."/>
            <person name="Liao J.C."/>
        </authorList>
    </citation>
    <scope>NUCLEOTIDE SEQUENCE [LARGE SCALE GENOMIC DNA]</scope>
    <source>
        <strain evidence="16 17">DSM 21297</strain>
    </source>
</reference>